<dbReference type="AlphaFoldDB" id="A0A3P5ZRE4"/>
<dbReference type="Gramene" id="A01p39770.2_BraZ1">
    <property type="protein sequence ID" value="A01p39770.2_BraZ1.CDS.1"/>
    <property type="gene ID" value="A01g39770.2_BraZ1"/>
</dbReference>
<evidence type="ECO:0000313" key="5">
    <source>
        <dbReference type="EMBL" id="VDC77193.1"/>
    </source>
</evidence>
<dbReference type="CDD" id="cd01959">
    <property type="entry name" value="nsLTP2"/>
    <property type="match status" value="1"/>
</dbReference>
<keyword evidence="2" id="KW-0446">Lipid-binding</keyword>
<dbReference type="GO" id="GO:0008289">
    <property type="term" value="F:lipid binding"/>
    <property type="evidence" value="ECO:0007669"/>
    <property type="project" value="UniProtKB-KW"/>
</dbReference>
<dbReference type="EMBL" id="LS974617">
    <property type="protein sequence ID" value="CAG7889901.1"/>
    <property type="molecule type" value="Genomic_DNA"/>
</dbReference>
<evidence type="ECO:0000313" key="4">
    <source>
        <dbReference type="EMBL" id="CAG7889901.1"/>
    </source>
</evidence>
<dbReference type="GO" id="GO:0006869">
    <property type="term" value="P:lipid transport"/>
    <property type="evidence" value="ECO:0007669"/>
    <property type="project" value="InterPro"/>
</dbReference>
<dbReference type="InterPro" id="IPR033872">
    <property type="entry name" value="nsLTP2"/>
</dbReference>
<organism evidence="5">
    <name type="scientific">Brassica campestris</name>
    <name type="common">Field mustard</name>
    <dbReference type="NCBI Taxonomy" id="3711"/>
    <lineage>
        <taxon>Eukaryota</taxon>
        <taxon>Viridiplantae</taxon>
        <taxon>Streptophyta</taxon>
        <taxon>Embryophyta</taxon>
        <taxon>Tracheophyta</taxon>
        <taxon>Spermatophyta</taxon>
        <taxon>Magnoliopsida</taxon>
        <taxon>eudicotyledons</taxon>
        <taxon>Gunneridae</taxon>
        <taxon>Pentapetalae</taxon>
        <taxon>rosids</taxon>
        <taxon>malvids</taxon>
        <taxon>Brassicales</taxon>
        <taxon>Brassicaceae</taxon>
        <taxon>Brassiceae</taxon>
        <taxon>Brassica</taxon>
    </lineage>
</organism>
<protein>
    <recommendedName>
        <fullName evidence="3">Bifunctional inhibitor/plant lipid transfer protein/seed storage helical domain-containing protein</fullName>
    </recommendedName>
</protein>
<dbReference type="EMBL" id="LR031571">
    <property type="protein sequence ID" value="VDC77193.1"/>
    <property type="molecule type" value="Genomic_DNA"/>
</dbReference>
<dbReference type="Gene3D" id="1.10.110.10">
    <property type="entry name" value="Plant lipid-transfer and hydrophobic proteins"/>
    <property type="match status" value="1"/>
</dbReference>
<dbReference type="PANTHER" id="PTHR33214">
    <property type="entry name" value="BIFUNCTIONAL INHIBITOR/LIPID-TRANSFER PROTEIN/SEED STORAGE 2S ALBUMIN SUPERFAMILY PROTEIN"/>
    <property type="match status" value="1"/>
</dbReference>
<keyword evidence="1" id="KW-0813">Transport</keyword>
<sequence>MHKSKTTNTRTHFHKLSLKPNIRRRRRRNMEMIKAKWVSIVALAAIFLVVILVPAAEAVTCSPMQLSPCASAITSSSQPSALCCAKLKEQKPCLCGYMRNRSLRRFVSSPNARKVSNRCKLPIPRC</sequence>
<dbReference type="PANTHER" id="PTHR33214:SF56">
    <property type="entry name" value="BIFUNCTIONAL INHIBITOR_PLANT LIPID TRANSFER PROTEIN_SEED STORAGE HELICAL DOMAIN-CONTAINING PROTEIN"/>
    <property type="match status" value="1"/>
</dbReference>
<evidence type="ECO:0000256" key="2">
    <source>
        <dbReference type="ARBA" id="ARBA00023121"/>
    </source>
</evidence>
<dbReference type="Proteomes" id="UP000694005">
    <property type="component" value="Chromosome A01"/>
</dbReference>
<dbReference type="InterPro" id="IPR036312">
    <property type="entry name" value="Bifun_inhib/LTP/seed_sf"/>
</dbReference>
<accession>A0A3P5ZRE4</accession>
<evidence type="ECO:0000256" key="1">
    <source>
        <dbReference type="ARBA" id="ARBA00022448"/>
    </source>
</evidence>
<evidence type="ECO:0000259" key="3">
    <source>
        <dbReference type="SMART" id="SM00499"/>
    </source>
</evidence>
<dbReference type="OrthoDB" id="665742at2759"/>
<name>A0A3P5ZRE4_BRACM</name>
<proteinExistence type="predicted"/>
<dbReference type="SMART" id="SM00499">
    <property type="entry name" value="AAI"/>
    <property type="match status" value="1"/>
</dbReference>
<dbReference type="Pfam" id="PF00234">
    <property type="entry name" value="Tryp_alpha_amyl"/>
    <property type="match status" value="1"/>
</dbReference>
<dbReference type="KEGG" id="brp:103838762"/>
<dbReference type="SUPFAM" id="SSF47699">
    <property type="entry name" value="Bifunctional inhibitor/lipid-transfer protein/seed storage 2S albumin"/>
    <property type="match status" value="1"/>
</dbReference>
<gene>
    <name evidence="5" type="ORF">BRAA01T03695Z</name>
    <name evidence="4" type="ORF">BRAPAZ1V2_A01P39770.2</name>
</gene>
<feature type="domain" description="Bifunctional inhibitor/plant lipid transfer protein/seed storage helical" evidence="3">
    <location>
        <begin position="61"/>
        <end position="126"/>
    </location>
</feature>
<reference evidence="5" key="1">
    <citation type="submission" date="2018-11" db="EMBL/GenBank/DDBJ databases">
        <authorList>
            <consortium name="Genoscope - CEA"/>
            <person name="William W."/>
        </authorList>
    </citation>
    <scope>NUCLEOTIDE SEQUENCE</scope>
</reference>
<dbReference type="InterPro" id="IPR016140">
    <property type="entry name" value="Bifunc_inhib/LTP/seed_store"/>
</dbReference>